<evidence type="ECO:0000256" key="6">
    <source>
        <dbReference type="ARBA" id="ARBA00022777"/>
    </source>
</evidence>
<dbReference type="PROSITE" id="PS51374">
    <property type="entry name" value="NDPK_LIKE"/>
    <property type="match status" value="1"/>
</dbReference>
<name>A0A8C9RHZ8_SCLFO</name>
<keyword evidence="14" id="KW-1185">Reference proteome</keyword>
<evidence type="ECO:0000256" key="2">
    <source>
        <dbReference type="ARBA" id="ARBA00004316"/>
    </source>
</evidence>
<keyword evidence="5" id="KW-0808">Transferase</keyword>
<reference evidence="13" key="3">
    <citation type="submission" date="2025-09" db="UniProtKB">
        <authorList>
            <consortium name="Ensembl"/>
        </authorList>
    </citation>
    <scope>IDENTIFICATION</scope>
</reference>
<dbReference type="Pfam" id="PF00334">
    <property type="entry name" value="NDK"/>
    <property type="match status" value="1"/>
</dbReference>
<dbReference type="InterPro" id="IPR001564">
    <property type="entry name" value="Nucleoside_diP_kinase"/>
</dbReference>
<dbReference type="InterPro" id="IPR034907">
    <property type="entry name" value="NDK-like_dom"/>
</dbReference>
<evidence type="ECO:0000313" key="13">
    <source>
        <dbReference type="Ensembl" id="ENSSFOP00015012346.2"/>
    </source>
</evidence>
<comment type="cofactor">
    <cofactor evidence="1">
        <name>Mg(2+)</name>
        <dbReference type="ChEBI" id="CHEBI:18420"/>
    </cofactor>
</comment>
<dbReference type="Proteomes" id="UP000694397">
    <property type="component" value="Chromosome 8"/>
</dbReference>
<keyword evidence="7" id="KW-0966">Cell projection</keyword>
<evidence type="ECO:0000256" key="11">
    <source>
        <dbReference type="RuleBase" id="RU004011"/>
    </source>
</evidence>
<comment type="catalytic activity">
    <reaction evidence="9">
        <text>a ribonucleoside 5'-diphosphate + ATP = a ribonucleoside 5'-triphosphate + ADP</text>
        <dbReference type="Rhea" id="RHEA:18113"/>
        <dbReference type="ChEBI" id="CHEBI:30616"/>
        <dbReference type="ChEBI" id="CHEBI:57930"/>
        <dbReference type="ChEBI" id="CHEBI:61557"/>
        <dbReference type="ChEBI" id="CHEBI:456216"/>
        <dbReference type="EC" id="2.7.4.6"/>
    </reaction>
    <physiologicalReaction direction="left-to-right" evidence="9">
        <dbReference type="Rhea" id="RHEA:18114"/>
    </physiologicalReaction>
</comment>
<evidence type="ECO:0000256" key="3">
    <source>
        <dbReference type="ARBA" id="ARBA00008142"/>
    </source>
</evidence>
<reference evidence="13 14" key="1">
    <citation type="submission" date="2019-04" db="EMBL/GenBank/DDBJ databases">
        <authorList>
            <consortium name="Wellcome Sanger Institute Data Sharing"/>
        </authorList>
    </citation>
    <scope>NUCLEOTIDE SEQUENCE [LARGE SCALE GENOMIC DNA]</scope>
</reference>
<organism evidence="13 14">
    <name type="scientific">Scleropages formosus</name>
    <name type="common">Asian bonytongue</name>
    <name type="synonym">Osteoglossum formosum</name>
    <dbReference type="NCBI Taxonomy" id="113540"/>
    <lineage>
        <taxon>Eukaryota</taxon>
        <taxon>Metazoa</taxon>
        <taxon>Chordata</taxon>
        <taxon>Craniata</taxon>
        <taxon>Vertebrata</taxon>
        <taxon>Euteleostomi</taxon>
        <taxon>Actinopterygii</taxon>
        <taxon>Neopterygii</taxon>
        <taxon>Teleostei</taxon>
        <taxon>Osteoglossocephala</taxon>
        <taxon>Osteoglossomorpha</taxon>
        <taxon>Osteoglossiformes</taxon>
        <taxon>Osteoglossidae</taxon>
        <taxon>Scleropages</taxon>
    </lineage>
</organism>
<dbReference type="GO" id="GO:0006228">
    <property type="term" value="P:UTP biosynthetic process"/>
    <property type="evidence" value="ECO:0007669"/>
    <property type="project" value="InterPro"/>
</dbReference>
<dbReference type="GO" id="GO:0006241">
    <property type="term" value="P:CTP biosynthetic process"/>
    <property type="evidence" value="ECO:0007669"/>
    <property type="project" value="InterPro"/>
</dbReference>
<dbReference type="PANTHER" id="PTHR11349">
    <property type="entry name" value="NUCLEOSIDE DIPHOSPHATE KINASE"/>
    <property type="match status" value="1"/>
</dbReference>
<evidence type="ECO:0000256" key="7">
    <source>
        <dbReference type="ARBA" id="ARBA00023273"/>
    </source>
</evidence>
<dbReference type="SUPFAM" id="SSF54919">
    <property type="entry name" value="Nucleoside diphosphate kinase, NDK"/>
    <property type="match status" value="1"/>
</dbReference>
<dbReference type="FunFam" id="3.30.70.141:FF:000002">
    <property type="entry name" value="Nucleoside diphosphate kinase"/>
    <property type="match status" value="1"/>
</dbReference>
<evidence type="ECO:0000256" key="8">
    <source>
        <dbReference type="ARBA" id="ARBA00044459"/>
    </source>
</evidence>
<dbReference type="PRINTS" id="PR01243">
    <property type="entry name" value="NUCDPKINASE"/>
</dbReference>
<evidence type="ECO:0000256" key="10">
    <source>
        <dbReference type="PROSITE-ProRule" id="PRU00706"/>
    </source>
</evidence>
<comment type="subcellular location">
    <subcellularLocation>
        <location evidence="2">Cell projection</location>
    </subcellularLocation>
</comment>
<dbReference type="SMART" id="SM00562">
    <property type="entry name" value="NDK"/>
    <property type="match status" value="1"/>
</dbReference>
<dbReference type="AlphaFoldDB" id="A0A8C9RHZ8"/>
<dbReference type="Ensembl" id="ENSSFOT00015012502.2">
    <property type="protein sequence ID" value="ENSSFOP00015012346.2"/>
    <property type="gene ID" value="ENSSFOG00015007974.2"/>
</dbReference>
<evidence type="ECO:0000256" key="1">
    <source>
        <dbReference type="ARBA" id="ARBA00001946"/>
    </source>
</evidence>
<evidence type="ECO:0000313" key="14">
    <source>
        <dbReference type="Proteomes" id="UP000694397"/>
    </source>
</evidence>
<feature type="domain" description="Nucleoside diphosphate kinase-like" evidence="12">
    <location>
        <begin position="124"/>
        <end position="246"/>
    </location>
</feature>
<sequence>MSLRPHGTPVPAALPLCVTFPSASVPCVQYTVGVPKQCWIVCISFIPAPALELMKSAALRTRVSSSVARLSFSEGGVTCARPHRSWHVPTLYPRFYRGLREAVMICLVLTIFAHIFHAAWVGLNEQTFVAVKPDGVHRRLVGEIIRRFERKGFRLAGMKLLQPSDTLLKEHYWELRDKPFFGRLIRYMSSGPVVAMVWQGLDVVKTARRMLGETNPADSLPGTIRGDFCVEVARYGLTFPPDVVRARVCARASMMCPTVSPQERGAWQRLCAERPEGDLPVVSAARARVLGGQQPALDL</sequence>
<dbReference type="GeneTree" id="ENSGT00940000161283"/>
<accession>A0A8C9RHZ8</accession>
<evidence type="ECO:0000256" key="4">
    <source>
        <dbReference type="ARBA" id="ARBA00012966"/>
    </source>
</evidence>
<evidence type="ECO:0000259" key="12">
    <source>
        <dbReference type="SMART" id="SM00562"/>
    </source>
</evidence>
<dbReference type="GO" id="GO:0006183">
    <property type="term" value="P:GTP biosynthetic process"/>
    <property type="evidence" value="ECO:0007669"/>
    <property type="project" value="InterPro"/>
</dbReference>
<evidence type="ECO:0000256" key="9">
    <source>
        <dbReference type="ARBA" id="ARBA00044469"/>
    </source>
</evidence>
<dbReference type="EC" id="2.7.4.6" evidence="4"/>
<evidence type="ECO:0000256" key="5">
    <source>
        <dbReference type="ARBA" id="ARBA00022679"/>
    </source>
</evidence>
<proteinExistence type="inferred from homology"/>
<gene>
    <name evidence="13" type="primary">NME3</name>
    <name evidence="13" type="synonym">nme3</name>
</gene>
<dbReference type="GO" id="GO:0042995">
    <property type="term" value="C:cell projection"/>
    <property type="evidence" value="ECO:0007669"/>
    <property type="project" value="UniProtKB-SubCell"/>
</dbReference>
<keyword evidence="6" id="KW-0418">Kinase</keyword>
<comment type="caution">
    <text evidence="10">Lacks conserved residue(s) required for the propagation of feature annotation.</text>
</comment>
<reference evidence="13" key="2">
    <citation type="submission" date="2025-08" db="UniProtKB">
        <authorList>
            <consortium name="Ensembl"/>
        </authorList>
    </citation>
    <scope>IDENTIFICATION</scope>
</reference>
<dbReference type="CDD" id="cd04413">
    <property type="entry name" value="NDPk_I"/>
    <property type="match status" value="1"/>
</dbReference>
<dbReference type="Gene3D" id="3.30.70.141">
    <property type="entry name" value="Nucleoside diphosphate kinase-like domain"/>
    <property type="match status" value="1"/>
</dbReference>
<dbReference type="OrthoDB" id="2162449at2759"/>
<comment type="similarity">
    <text evidence="3 10 11">Belongs to the NDK family.</text>
</comment>
<dbReference type="GO" id="GO:0004550">
    <property type="term" value="F:nucleoside diphosphate kinase activity"/>
    <property type="evidence" value="ECO:0007669"/>
    <property type="project" value="UniProtKB-EC"/>
</dbReference>
<dbReference type="InterPro" id="IPR036850">
    <property type="entry name" value="NDK-like_dom_sf"/>
</dbReference>
<protein>
    <recommendedName>
        <fullName evidence="4">nucleoside-diphosphate kinase</fullName>
        <ecNumber evidence="4">2.7.4.6</ecNumber>
    </recommendedName>
</protein>
<comment type="catalytic activity">
    <reaction evidence="8">
        <text>a 2'-deoxyribonucleoside 5'-diphosphate + ATP = a 2'-deoxyribonucleoside 5'-triphosphate + ADP</text>
        <dbReference type="Rhea" id="RHEA:44640"/>
        <dbReference type="ChEBI" id="CHEBI:30616"/>
        <dbReference type="ChEBI" id="CHEBI:61560"/>
        <dbReference type="ChEBI" id="CHEBI:73316"/>
        <dbReference type="ChEBI" id="CHEBI:456216"/>
        <dbReference type="EC" id="2.7.4.6"/>
    </reaction>
    <physiologicalReaction direction="left-to-right" evidence="8">
        <dbReference type="Rhea" id="RHEA:44641"/>
    </physiologicalReaction>
</comment>